<keyword evidence="3" id="KW-1185">Reference proteome</keyword>
<organism evidence="2 3">
    <name type="scientific">Musa troglodytarum</name>
    <name type="common">fe'i banana</name>
    <dbReference type="NCBI Taxonomy" id="320322"/>
    <lineage>
        <taxon>Eukaryota</taxon>
        <taxon>Viridiplantae</taxon>
        <taxon>Streptophyta</taxon>
        <taxon>Embryophyta</taxon>
        <taxon>Tracheophyta</taxon>
        <taxon>Spermatophyta</taxon>
        <taxon>Magnoliopsida</taxon>
        <taxon>Liliopsida</taxon>
        <taxon>Zingiberales</taxon>
        <taxon>Musaceae</taxon>
        <taxon>Musa</taxon>
    </lineage>
</organism>
<reference evidence="2" key="1">
    <citation type="submission" date="2022-05" db="EMBL/GenBank/DDBJ databases">
        <title>The Musa troglodytarum L. genome provides insights into the mechanism of non-climacteric behaviour and enrichment of carotenoids.</title>
        <authorList>
            <person name="Wang J."/>
        </authorList>
    </citation>
    <scope>NUCLEOTIDE SEQUENCE</scope>
    <source>
        <tissue evidence="2">Leaf</tissue>
    </source>
</reference>
<dbReference type="AlphaFoldDB" id="A0A9E7H426"/>
<protein>
    <submittedName>
        <fullName evidence="2">Uncharacterized protein</fullName>
    </submittedName>
</protein>
<sequence length="74" mass="8040">MPSRRLSAKFGGAAEGTASHKTRFLPSLSLVFSPFAFYFLLLNLRGEHKGGVPPTLIWFHAPSFPGAGISSFLF</sequence>
<name>A0A9E7H426_9LILI</name>
<dbReference type="Proteomes" id="UP001055439">
    <property type="component" value="Chromosome 8"/>
</dbReference>
<feature type="transmembrane region" description="Helical" evidence="1">
    <location>
        <begin position="24"/>
        <end position="44"/>
    </location>
</feature>
<keyword evidence="1" id="KW-1133">Transmembrane helix</keyword>
<evidence type="ECO:0000313" key="2">
    <source>
        <dbReference type="EMBL" id="URE26410.1"/>
    </source>
</evidence>
<proteinExistence type="predicted"/>
<gene>
    <name evidence="2" type="ORF">MUK42_35156</name>
</gene>
<dbReference type="EMBL" id="CP097510">
    <property type="protein sequence ID" value="URE26410.1"/>
    <property type="molecule type" value="Genomic_DNA"/>
</dbReference>
<accession>A0A9E7H426</accession>
<keyword evidence="1" id="KW-0812">Transmembrane</keyword>
<evidence type="ECO:0000313" key="3">
    <source>
        <dbReference type="Proteomes" id="UP001055439"/>
    </source>
</evidence>
<evidence type="ECO:0000256" key="1">
    <source>
        <dbReference type="SAM" id="Phobius"/>
    </source>
</evidence>
<keyword evidence="1" id="KW-0472">Membrane</keyword>